<protein>
    <recommendedName>
        <fullName evidence="5 13">Aminopeptidase N</fullName>
        <ecNumber evidence="4 13">3.4.11.2</ecNumber>
    </recommendedName>
</protein>
<evidence type="ECO:0000313" key="20">
    <source>
        <dbReference type="Proteomes" id="UP000051497"/>
    </source>
</evidence>
<evidence type="ECO:0000256" key="11">
    <source>
        <dbReference type="ARBA" id="ARBA00023049"/>
    </source>
</evidence>
<organism evidence="18">
    <name type="scientific">Candidatus Berkiella aquae</name>
    <dbReference type="NCBI Taxonomy" id="295108"/>
    <lineage>
        <taxon>Bacteria</taxon>
        <taxon>Pseudomonadati</taxon>
        <taxon>Pseudomonadota</taxon>
        <taxon>Gammaproteobacteria</taxon>
        <taxon>Candidatus Berkiellales</taxon>
        <taxon>Candidatus Berkiellaceae</taxon>
        <taxon>Candidatus Berkiella</taxon>
    </lineage>
</organism>
<evidence type="ECO:0000256" key="3">
    <source>
        <dbReference type="ARBA" id="ARBA00010136"/>
    </source>
</evidence>
<dbReference type="PANTHER" id="PTHR46322:SF1">
    <property type="entry name" value="PUROMYCIN-SENSITIVE AMINOPEPTIDASE"/>
    <property type="match status" value="1"/>
</dbReference>
<evidence type="ECO:0000256" key="12">
    <source>
        <dbReference type="ARBA" id="ARBA00059739"/>
    </source>
</evidence>
<reference evidence="19" key="2">
    <citation type="journal article" date="2016" name="Genome Announc.">
        <title>Draft Genome Sequences of Two Novel Amoeba-Resistant Intranuclear Bacteria, 'Candidatus Berkiella cookevillensis' and 'Candidatus Berkiella aquae'.</title>
        <authorList>
            <person name="Mehari Y.T."/>
            <person name="Arivett B.A."/>
            <person name="Farone A.L."/>
            <person name="Gunderson J.H."/>
            <person name="Farone M.B."/>
        </authorList>
    </citation>
    <scope>NUCLEOTIDE SEQUENCE</scope>
    <source>
        <strain evidence="19">HT99</strain>
    </source>
</reference>
<evidence type="ECO:0000256" key="7">
    <source>
        <dbReference type="ARBA" id="ARBA00022670"/>
    </source>
</evidence>
<name>A0A0Q9YPZ4_9GAMM</name>
<keyword evidence="11" id="KW-0482">Metalloprotease</keyword>
<feature type="domain" description="Aminopeptidase N-like N-terminal" evidence="17">
    <location>
        <begin position="92"/>
        <end position="193"/>
    </location>
</feature>
<dbReference type="GO" id="GO:0016285">
    <property type="term" value="F:alanyl aminopeptidase activity"/>
    <property type="evidence" value="ECO:0007669"/>
    <property type="project" value="UniProtKB-EC"/>
</dbReference>
<dbReference type="GO" id="GO:0008237">
    <property type="term" value="F:metallopeptidase activity"/>
    <property type="evidence" value="ECO:0007669"/>
    <property type="project" value="UniProtKB-UniRule"/>
</dbReference>
<evidence type="ECO:0000256" key="6">
    <source>
        <dbReference type="ARBA" id="ARBA00022438"/>
    </source>
</evidence>
<dbReference type="InterPro" id="IPR014782">
    <property type="entry name" value="Peptidase_M1_dom"/>
</dbReference>
<reference evidence="19" key="3">
    <citation type="submission" date="2021-06" db="EMBL/GenBank/DDBJ databases">
        <title>Genomic Description and Analysis of Intracellular Bacteria, Candidatus Berkiella cookevillensis and Candidatus Berkiella aquae.</title>
        <authorList>
            <person name="Kidane D.T."/>
            <person name="Mehari Y.T."/>
            <person name="Rice F.C."/>
            <person name="Arivett B.A."/>
            <person name="Farone A.L."/>
            <person name="Berk S.G."/>
            <person name="Farone M.B."/>
        </authorList>
    </citation>
    <scope>NUCLEOTIDE SEQUENCE</scope>
    <source>
        <strain evidence="19">HT99</strain>
    </source>
</reference>
<dbReference type="EC" id="3.4.11.2" evidence="4 13"/>
<evidence type="ECO:0000259" key="17">
    <source>
        <dbReference type="Pfam" id="PF17900"/>
    </source>
</evidence>
<evidence type="ECO:0000256" key="2">
    <source>
        <dbReference type="ARBA" id="ARBA00001947"/>
    </source>
</evidence>
<evidence type="ECO:0000256" key="8">
    <source>
        <dbReference type="ARBA" id="ARBA00022723"/>
    </source>
</evidence>
<dbReference type="Gene3D" id="2.60.40.1730">
    <property type="entry name" value="tricorn interacting facor f3 domain"/>
    <property type="match status" value="1"/>
</dbReference>
<evidence type="ECO:0000256" key="10">
    <source>
        <dbReference type="ARBA" id="ARBA00022833"/>
    </source>
</evidence>
<dbReference type="OrthoDB" id="100605at2"/>
<evidence type="ECO:0000259" key="14">
    <source>
        <dbReference type="Pfam" id="PF01433"/>
    </source>
</evidence>
<keyword evidence="9 18" id="KW-0378">Hydrolase</keyword>
<dbReference type="Gene3D" id="3.30.2010.30">
    <property type="match status" value="1"/>
</dbReference>
<keyword evidence="7" id="KW-0645">Protease</keyword>
<keyword evidence="20" id="KW-1185">Reference proteome</keyword>
<gene>
    <name evidence="18" type="primary">pepN</name>
    <name evidence="18" type="ORF">HT99x_00325</name>
    <name evidence="19" type="ORF">HT99x_010465</name>
</gene>
<dbReference type="PRINTS" id="PR00756">
    <property type="entry name" value="ALADIPTASE"/>
</dbReference>
<dbReference type="Pfam" id="PF01433">
    <property type="entry name" value="Peptidase_M1"/>
    <property type="match status" value="1"/>
</dbReference>
<dbReference type="FunFam" id="2.60.40.1840:FF:000001">
    <property type="entry name" value="Aminopeptidase N"/>
    <property type="match status" value="1"/>
</dbReference>
<dbReference type="FunFam" id="1.10.390.10:FF:000002">
    <property type="entry name" value="Aminopeptidase N"/>
    <property type="match status" value="1"/>
</dbReference>
<dbReference type="InterPro" id="IPR027268">
    <property type="entry name" value="Peptidase_M4/M1_CTD_sf"/>
</dbReference>
<comment type="cofactor">
    <cofactor evidence="2">
        <name>Zn(2+)</name>
        <dbReference type="ChEBI" id="CHEBI:29105"/>
    </cofactor>
</comment>
<evidence type="ECO:0000256" key="9">
    <source>
        <dbReference type="ARBA" id="ARBA00022801"/>
    </source>
</evidence>
<feature type="domain" description="Peptidase M1 membrane alanine aminopeptidase" evidence="14">
    <location>
        <begin position="235"/>
        <end position="446"/>
    </location>
</feature>
<dbReference type="STRING" id="295108.HT99x_00325"/>
<reference evidence="18" key="1">
    <citation type="submission" date="2015-09" db="EMBL/GenBank/DDBJ databases">
        <title>Draft Genome Sequences of Two Novel Amoeba-resistant Intranuclear Bacteria, Candidatus Berkiella cookevillensis and Candidatus Berkiella aquae.</title>
        <authorList>
            <person name="Mehari Y.T."/>
            <person name="Arivett B.A."/>
            <person name="Farone A.L."/>
            <person name="Gunderson J.H."/>
            <person name="Farone M.B."/>
        </authorList>
    </citation>
    <scope>NUCLEOTIDE SEQUENCE [LARGE SCALE GENOMIC DNA]</scope>
    <source>
        <strain evidence="18">HT99</strain>
    </source>
</reference>
<sequence>MKHHDTKLNTTYLKDYKAPDFIIESIDLQFELDEDKTLVHSLLKMSRHTNQGKAQPLILSGESLKLISLQLDGKQLTPTQYKVSDTELEILDVPLQFVLEIVTEIHPEKNTTLSGLYRSEKMFCTQCEAEGFRRMTYYLDRPDVMSTFTTTIVADKTKYPVLLSNGNKVGQGDMDGNRHWVKWHDPFKKPSYLFALVAGNLVKISDSYTTASGRKVALEIFVDEQNKDKCAHAISSLKHSMQWDEQTYGREYDLDVYMIVAANDFNMGAMENKGLNIFNSKYVLANEKTATDVDFQNVEAVIGHEYFHNWTGNRITCRDWFQLSLKEGLTVFREQQFSASMGSPTVKRINDVRIIRTRQFAEDAGPMAHPVRPESYIEINNFYTSTIYNKGAEVIRMLHTILGSDKFRKGMDLYFERHDGQAVTIEDFVASFSDANDYDLKQFHRWYHQAGTPEVNVVGQYNDKNKTFTLTINQVLPKTPDNQEKQPYLIPIKIALYNQKGEALPLDSSDEVTQTKEGSYLMLSKEKQQYTFNNIKEPPVPSLLGNFSAPVKLHYAYTQAELMLLMSHDNDLFNRWDSAQRLCTQVVKNLMQDYAQHNPLNVPPALYEAYQDLLKQTHIDPAVIAQILSLPSFGYIAETLPQTDVAALIAARGALIKQFAVNISEALAKTYQNAAAKDDASLSNESMANRALKNTTLAYLLRTQDHQWVHLAEKQYEQARNMTDMMGALGALNHSTHPSREKLFNDFYQRFKHDPLVVNKWLSLHATSELPTALENIKGLLKHEAFDIRNPNKVYALINTFSMGNPERFHDTEGKGYDFLADRVIELNQANPQVAARLLEALTQWKRLDNKQGQLMKKALEKIQSSGNLSEDVYEIVTKSLIA</sequence>
<dbReference type="InterPro" id="IPR024601">
    <property type="entry name" value="Peptidase_M1_pepN_C"/>
</dbReference>
<keyword evidence="6 18" id="KW-0031">Aminopeptidase</keyword>
<evidence type="ECO:0000313" key="19">
    <source>
        <dbReference type="EMBL" id="MCS5711855.1"/>
    </source>
</evidence>
<dbReference type="SUPFAM" id="SSF55486">
    <property type="entry name" value="Metalloproteases ('zincins'), catalytic domain"/>
    <property type="match status" value="1"/>
</dbReference>
<comment type="catalytic activity">
    <reaction evidence="1">
        <text>Release of an N-terminal amino acid, Xaa-|-Yaa- from a peptide, amide or arylamide. Xaa is preferably Ala, but may be most amino acids including Pro (slow action). When a terminal hydrophobic residue is followed by a prolyl residue, the two may be released as an intact Xaa-Pro dipeptide.</text>
        <dbReference type="EC" id="3.4.11.2"/>
    </reaction>
</comment>
<dbReference type="PATRIC" id="fig|1590043.3.peg.327"/>
<dbReference type="InterPro" id="IPR012779">
    <property type="entry name" value="Peptidase_M1_pepN"/>
</dbReference>
<dbReference type="FunFam" id="3.30.2010.30:FF:000002">
    <property type="entry name" value="Putative aminopeptidase N"/>
    <property type="match status" value="1"/>
</dbReference>
<dbReference type="InterPro" id="IPR042097">
    <property type="entry name" value="Aminopeptidase_N-like_N_sf"/>
</dbReference>
<dbReference type="AlphaFoldDB" id="A0A0Q9YPZ4"/>
<evidence type="ECO:0000256" key="1">
    <source>
        <dbReference type="ARBA" id="ARBA00000098"/>
    </source>
</evidence>
<dbReference type="SUPFAM" id="SSF63737">
    <property type="entry name" value="Leukotriene A4 hydrolase N-terminal domain"/>
    <property type="match status" value="1"/>
</dbReference>
<comment type="caution">
    <text evidence="18">The sequence shown here is derived from an EMBL/GenBank/DDBJ whole genome shotgun (WGS) entry which is preliminary data.</text>
</comment>
<dbReference type="Gene3D" id="1.25.50.10">
    <property type="entry name" value="Peptidase M1, alanyl aminopeptidase, C-terminal domain"/>
    <property type="match status" value="1"/>
</dbReference>
<comment type="function">
    <text evidence="12">Aminopeptidase N is involved in the degradation of intracellular peptides generated by protein breakdown during normal growth as well as in response to nutrient starvation.</text>
</comment>
<dbReference type="NCBIfam" id="TIGR02414">
    <property type="entry name" value="pepN_proteo"/>
    <property type="match status" value="1"/>
</dbReference>
<dbReference type="GO" id="GO:0008270">
    <property type="term" value="F:zinc ion binding"/>
    <property type="evidence" value="ECO:0007669"/>
    <property type="project" value="InterPro"/>
</dbReference>
<dbReference type="EMBL" id="LKAJ01000001">
    <property type="protein sequence ID" value="KRG22784.1"/>
    <property type="molecule type" value="Genomic_DNA"/>
</dbReference>
<evidence type="ECO:0000259" key="16">
    <source>
        <dbReference type="Pfam" id="PF17432"/>
    </source>
</evidence>
<evidence type="ECO:0000313" key="18">
    <source>
        <dbReference type="EMBL" id="KRG22784.1"/>
    </source>
</evidence>
<dbReference type="EMBL" id="LKAJ02000001">
    <property type="protein sequence ID" value="MCS5711855.1"/>
    <property type="molecule type" value="Genomic_DNA"/>
</dbReference>
<dbReference type="GO" id="GO:0006508">
    <property type="term" value="P:proteolysis"/>
    <property type="evidence" value="ECO:0007669"/>
    <property type="project" value="UniProtKB-UniRule"/>
</dbReference>
<keyword evidence="10" id="KW-0862">Zinc</keyword>
<dbReference type="Gene3D" id="2.60.40.1840">
    <property type="match status" value="1"/>
</dbReference>
<feature type="domain" description="Peptidase M1 alanyl aminopeptidase Ig-like fold" evidence="15">
    <location>
        <begin position="451"/>
        <end position="555"/>
    </location>
</feature>
<dbReference type="InterPro" id="IPR001930">
    <property type="entry name" value="Peptidase_M1"/>
</dbReference>
<keyword evidence="8" id="KW-0479">Metal-binding</keyword>
<dbReference type="CDD" id="cd09600">
    <property type="entry name" value="M1_APN"/>
    <property type="match status" value="1"/>
</dbReference>
<dbReference type="PANTHER" id="PTHR46322">
    <property type="entry name" value="PUROMYCIN-SENSITIVE AMINOPEPTIDASE"/>
    <property type="match status" value="1"/>
</dbReference>
<accession>A0A0Q9YPZ4</accession>
<dbReference type="Proteomes" id="UP000051497">
    <property type="component" value="Unassembled WGS sequence"/>
</dbReference>
<dbReference type="InterPro" id="IPR045357">
    <property type="entry name" value="Aminopeptidase_N-like_N"/>
</dbReference>
<dbReference type="Pfam" id="PF11940">
    <property type="entry name" value="DUF3458"/>
    <property type="match status" value="1"/>
</dbReference>
<dbReference type="InterPro" id="IPR035414">
    <property type="entry name" value="Peptidase_M1_pepN_Ig-like"/>
</dbReference>
<evidence type="ECO:0000259" key="15">
    <source>
        <dbReference type="Pfam" id="PF11940"/>
    </source>
</evidence>
<feature type="domain" description="Peptidase M1 alanyl aminopeptidase C-terminal" evidence="16">
    <location>
        <begin position="560"/>
        <end position="881"/>
    </location>
</feature>
<dbReference type="Pfam" id="PF17900">
    <property type="entry name" value="Peptidase_M1_N"/>
    <property type="match status" value="1"/>
</dbReference>
<comment type="similarity">
    <text evidence="3">Belongs to the peptidase M1 family.</text>
</comment>
<dbReference type="Pfam" id="PF17432">
    <property type="entry name" value="DUF3458_C"/>
    <property type="match status" value="1"/>
</dbReference>
<evidence type="ECO:0000256" key="13">
    <source>
        <dbReference type="NCBIfam" id="TIGR02414"/>
    </source>
</evidence>
<dbReference type="Gene3D" id="1.10.390.10">
    <property type="entry name" value="Neutral Protease Domain 2"/>
    <property type="match status" value="1"/>
</dbReference>
<dbReference type="InterPro" id="IPR038438">
    <property type="entry name" value="PepN_Ig-like_sf"/>
</dbReference>
<dbReference type="FunFam" id="2.60.40.1730:FF:000005">
    <property type="entry name" value="Aminopeptidase N"/>
    <property type="match status" value="1"/>
</dbReference>
<dbReference type="InterPro" id="IPR037144">
    <property type="entry name" value="Peptidase_M1_pepN_C_sf"/>
</dbReference>
<proteinExistence type="inferred from homology"/>
<dbReference type="RefSeq" id="WP_075064963.1">
    <property type="nucleotide sequence ID" value="NZ_LKAJ02000001.1"/>
</dbReference>
<evidence type="ECO:0000256" key="5">
    <source>
        <dbReference type="ARBA" id="ARBA00015611"/>
    </source>
</evidence>
<evidence type="ECO:0000256" key="4">
    <source>
        <dbReference type="ARBA" id="ARBA00012564"/>
    </source>
</evidence>